<evidence type="ECO:0008006" key="3">
    <source>
        <dbReference type="Google" id="ProtNLM"/>
    </source>
</evidence>
<dbReference type="EMBL" id="JAVHJL010000008">
    <property type="protein sequence ID" value="KAK6498343.1"/>
    <property type="molecule type" value="Genomic_DNA"/>
</dbReference>
<name>A0AAV9VYT2_9PEZI</name>
<keyword evidence="2" id="KW-1185">Reference proteome</keyword>
<evidence type="ECO:0000313" key="1">
    <source>
        <dbReference type="EMBL" id="KAK6498343.1"/>
    </source>
</evidence>
<protein>
    <recommendedName>
        <fullName evidence="3">DRBM domain-containing protein</fullName>
    </recommendedName>
</protein>
<organism evidence="1 2">
    <name type="scientific">Arthrobotrys musiformis</name>
    <dbReference type="NCBI Taxonomy" id="47236"/>
    <lineage>
        <taxon>Eukaryota</taxon>
        <taxon>Fungi</taxon>
        <taxon>Dikarya</taxon>
        <taxon>Ascomycota</taxon>
        <taxon>Pezizomycotina</taxon>
        <taxon>Orbiliomycetes</taxon>
        <taxon>Orbiliales</taxon>
        <taxon>Orbiliaceae</taxon>
        <taxon>Arthrobotrys</taxon>
    </lineage>
</organism>
<gene>
    <name evidence="1" type="ORF">TWF481_010934</name>
</gene>
<dbReference type="AlphaFoldDB" id="A0AAV9VYT2"/>
<reference evidence="1 2" key="1">
    <citation type="submission" date="2023-08" db="EMBL/GenBank/DDBJ databases">
        <authorList>
            <person name="Palmer J.M."/>
        </authorList>
    </citation>
    <scope>NUCLEOTIDE SEQUENCE [LARGE SCALE GENOMIC DNA]</scope>
    <source>
        <strain evidence="1 2">TWF481</strain>
    </source>
</reference>
<sequence>MARRVPFSTNSVTTHYSSDEEYTLSGAVLHTVHPAPSLTNAQAAGITLSQQLRNRLLTLVAGPPSLAMTPFWYRRDAMLETGGEILNESLPRLIEETFEALELPVERLVECQTFFTLEGQRSLYYDRFNIAATIGQEVDLEDIMLEGIDVLKLIYAVCSGHPDATQQLDNFFKSVFMTEIPRYFEHPLRPPPKHMTVKETWGPSSPDMPNNSGCSSSVVARDSYARLLIIAKDWGMEIDASASRKHKGKKWVCKMTMYRVVAGDEEGGTMKIPIQMGRGVGGTSNAARQAAASEIINRFSHIN</sequence>
<dbReference type="Proteomes" id="UP001370758">
    <property type="component" value="Unassembled WGS sequence"/>
</dbReference>
<evidence type="ECO:0000313" key="2">
    <source>
        <dbReference type="Proteomes" id="UP001370758"/>
    </source>
</evidence>
<accession>A0AAV9VYT2</accession>
<proteinExistence type="predicted"/>
<comment type="caution">
    <text evidence="1">The sequence shown here is derived from an EMBL/GenBank/DDBJ whole genome shotgun (WGS) entry which is preliminary data.</text>
</comment>